<keyword evidence="1" id="KW-0832">Ubl conjugation</keyword>
<dbReference type="Gene3D" id="1.10.101.10">
    <property type="entry name" value="PGBD-like superfamily/PGBD"/>
    <property type="match status" value="2"/>
</dbReference>
<dbReference type="SMART" id="SM00060">
    <property type="entry name" value="FN3"/>
    <property type="match status" value="1"/>
</dbReference>
<evidence type="ECO:0000259" key="3">
    <source>
        <dbReference type="PROSITE" id="PS50853"/>
    </source>
</evidence>
<name>A0A1G1Z5B0_9BACT</name>
<dbReference type="AlphaFoldDB" id="A0A1G1Z5B0"/>
<reference evidence="4 5" key="1">
    <citation type="journal article" date="2016" name="Nat. Commun.">
        <title>Thousands of microbial genomes shed light on interconnected biogeochemical processes in an aquifer system.</title>
        <authorList>
            <person name="Anantharaman K."/>
            <person name="Brown C.T."/>
            <person name="Hug L.A."/>
            <person name="Sharon I."/>
            <person name="Castelle C.J."/>
            <person name="Probst A.J."/>
            <person name="Thomas B.C."/>
            <person name="Singh A."/>
            <person name="Wilkins M.J."/>
            <person name="Karaoz U."/>
            <person name="Brodie E.L."/>
            <person name="Williams K.H."/>
            <person name="Hubbard S.S."/>
            <person name="Banfield J.F."/>
        </authorList>
    </citation>
    <scope>NUCLEOTIDE SEQUENCE [LARGE SCALE GENOMIC DNA]</scope>
</reference>
<dbReference type="SUPFAM" id="SSF49265">
    <property type="entry name" value="Fibronectin type III"/>
    <property type="match status" value="1"/>
</dbReference>
<dbReference type="Proteomes" id="UP000178744">
    <property type="component" value="Unassembled WGS sequence"/>
</dbReference>
<sequence length="1127" mass="113546">MDVFASSQNGFVKKTVTTNSTAVTVSGTEYGGSVAYSLPALNNTTYQVGVGPSIPASFHQPGSPPPPQPTFTFMPAPPTEVQIVTDNLTQNFTLVAAGKTIAGTVKDSAGTGINGAQVFARPSQSSTTGTSSGAGVGAQTDTQGAFTLNVPPGVYLVGVFKPGMPPTQDQQITVPSSGANTPATLAFVLDASTSSLTISGTVTDDSGNAIPYAGVGGRKVVSTSDTTPVGGDSGNFVGGPTDANGAYTLYISAGTWVLESFAPGFGRLGTKTVTVSTTSLTGQDFSAQTLATGTIKGQATKATVAQQGVMVRAEGSNGGNMAVTDASGNYALKVPAGTYAITCYFPGVGESAPVTGVTVTASTDTTGKDCSLTAPITITVNLTDGTNPITGGFVDVRASNGRGNSMGTYTTSGANAVYTVLVPAGTYVVRAGHPSYGMIGTTASAAYSANTTITYTASVGATFAVTGTVTGDGTALANSWVSINGTPTGQTNIINLGGLTNSSGAFSISVPNGIYRVRADKPGYKSPVGGAVTVNGVTVSAGTIALTTASLTITGTVVLNSAGVSNAFVDATDGNGGFAVAQTDSTGAYSLPVSNGTWTVRAGSIGYESSAITVTISGSNSANNTLTLTAISGFTIRPEKQETITPTSGGFFTNTDIGANFKMNIPANALGTSSNASTIKTQTNTSLPNPPTGTILSKNAVSISATDSSGAPIKTLNDSVTITIPYTEADLPTGTAESSLVIGVWNATTNNYDTLSTTVDITADTLTAIVDHFSDFAPLVASGGAPAIPSGFQVTSNGGDYIALSWTAVTGATSYDIYRSATSGGTFTRVGNEPTVSGESTNTYINVGLDSSTTYYYKITSLNLSGESASSSAISGATTSRSSGSGVSISSPVIVPASTPPPTPVVIPPSSTTPTAAELQAKIDALRKAIEGTTVGQSGQVPKGILTKALNIGAKGNEVTVLQNFLKAQGVDIYPEGSVTGYFGPATKRAIQKFQEKHGIAKPGEVGYGILGPKTRAKVNELSGTVTTTTTTTTPAGETTTVTTTTTFKLDLALGSQNASVTALQNFLKAQGVDIYPEGSVTGYFGPATTRAIQRFQVKYGIANEGEAGYGNFGPKTRAKANQLSGQ</sequence>
<evidence type="ECO:0000313" key="4">
    <source>
        <dbReference type="EMBL" id="OGY59090.1"/>
    </source>
</evidence>
<evidence type="ECO:0000256" key="1">
    <source>
        <dbReference type="ARBA" id="ARBA00022843"/>
    </source>
</evidence>
<dbReference type="Pfam" id="PF01471">
    <property type="entry name" value="PG_binding_1"/>
    <property type="match status" value="2"/>
</dbReference>
<dbReference type="InterPro" id="IPR036365">
    <property type="entry name" value="PGBD-like_sf"/>
</dbReference>
<evidence type="ECO:0000256" key="2">
    <source>
        <dbReference type="SAM" id="MobiDB-lite"/>
    </source>
</evidence>
<feature type="region of interest" description="Disordered" evidence="2">
    <location>
        <begin position="870"/>
        <end position="889"/>
    </location>
</feature>
<protein>
    <recommendedName>
        <fullName evidence="3">Fibronectin type-III domain-containing protein</fullName>
    </recommendedName>
</protein>
<dbReference type="PROSITE" id="PS50853">
    <property type="entry name" value="FN3"/>
    <property type="match status" value="1"/>
</dbReference>
<dbReference type="InterPro" id="IPR036366">
    <property type="entry name" value="PGBDSf"/>
</dbReference>
<dbReference type="SUPFAM" id="SSF47090">
    <property type="entry name" value="PGBD-like"/>
    <property type="match status" value="2"/>
</dbReference>
<comment type="caution">
    <text evidence="4">The sequence shown here is derived from an EMBL/GenBank/DDBJ whole genome shotgun (WGS) entry which is preliminary data.</text>
</comment>
<dbReference type="InterPro" id="IPR013784">
    <property type="entry name" value="Carb-bd-like_fold"/>
</dbReference>
<dbReference type="SUPFAM" id="SSF49464">
    <property type="entry name" value="Carboxypeptidase regulatory domain-like"/>
    <property type="match status" value="3"/>
</dbReference>
<dbReference type="STRING" id="1797690.A3B23_01535"/>
<dbReference type="EMBL" id="MHIY01000034">
    <property type="protein sequence ID" value="OGY59090.1"/>
    <property type="molecule type" value="Genomic_DNA"/>
</dbReference>
<dbReference type="SUPFAM" id="SSF49452">
    <property type="entry name" value="Starch-binding domain-like"/>
    <property type="match status" value="2"/>
</dbReference>
<feature type="domain" description="Fibronectin type-III" evidence="3">
    <location>
        <begin position="788"/>
        <end position="882"/>
    </location>
</feature>
<proteinExistence type="predicted"/>
<dbReference type="InterPro" id="IPR010814">
    <property type="entry name" value="DUF1416"/>
</dbReference>
<dbReference type="InterPro" id="IPR036116">
    <property type="entry name" value="FN3_sf"/>
</dbReference>
<evidence type="ECO:0000313" key="5">
    <source>
        <dbReference type="Proteomes" id="UP000178744"/>
    </source>
</evidence>
<dbReference type="InterPro" id="IPR003961">
    <property type="entry name" value="FN3_dom"/>
</dbReference>
<dbReference type="InterPro" id="IPR002477">
    <property type="entry name" value="Peptidoglycan-bd-like"/>
</dbReference>
<dbReference type="Gene3D" id="2.60.40.1120">
    <property type="entry name" value="Carboxypeptidase-like, regulatory domain"/>
    <property type="match status" value="5"/>
</dbReference>
<dbReference type="InterPro" id="IPR008969">
    <property type="entry name" value="CarboxyPept-like_regulatory"/>
</dbReference>
<organism evidence="4 5">
    <name type="scientific">Candidatus Colwellbacteria bacterium RIFCSPLOWO2_01_FULL_48_10</name>
    <dbReference type="NCBI Taxonomy" id="1797690"/>
    <lineage>
        <taxon>Bacteria</taxon>
        <taxon>Candidatus Colwelliibacteriota</taxon>
    </lineage>
</organism>
<dbReference type="GO" id="GO:0030246">
    <property type="term" value="F:carbohydrate binding"/>
    <property type="evidence" value="ECO:0007669"/>
    <property type="project" value="InterPro"/>
</dbReference>
<dbReference type="InterPro" id="IPR013783">
    <property type="entry name" value="Ig-like_fold"/>
</dbReference>
<gene>
    <name evidence="4" type="ORF">A3B23_01535</name>
</gene>
<dbReference type="Pfam" id="PF13620">
    <property type="entry name" value="CarboxypepD_reg"/>
    <property type="match status" value="1"/>
</dbReference>
<accession>A0A1G1Z5B0</accession>
<dbReference type="Gene3D" id="2.60.40.10">
    <property type="entry name" value="Immunoglobulins"/>
    <property type="match status" value="1"/>
</dbReference>
<dbReference type="Pfam" id="PF07210">
    <property type="entry name" value="DUF1416"/>
    <property type="match status" value="1"/>
</dbReference>
<dbReference type="CDD" id="cd00063">
    <property type="entry name" value="FN3"/>
    <property type="match status" value="1"/>
</dbReference>